<comment type="caution">
    <text evidence="6">The sequence shown here is derived from an EMBL/GenBank/DDBJ whole genome shotgun (WGS) entry which is preliminary data.</text>
</comment>
<evidence type="ECO:0000313" key="6">
    <source>
        <dbReference type="EMBL" id="MBH5390845.1"/>
    </source>
</evidence>
<evidence type="ECO:0000256" key="5">
    <source>
        <dbReference type="ARBA" id="ARBA00023033"/>
    </source>
</evidence>
<keyword evidence="4" id="KW-0560">Oxidoreductase</keyword>
<evidence type="ECO:0000256" key="2">
    <source>
        <dbReference type="ARBA" id="ARBA00022630"/>
    </source>
</evidence>
<comment type="similarity">
    <text evidence="1">Belongs to the nitronate monooxygenase family. NMO class I subfamily.</text>
</comment>
<dbReference type="PANTHER" id="PTHR42747">
    <property type="entry name" value="NITRONATE MONOOXYGENASE-RELATED"/>
    <property type="match status" value="1"/>
</dbReference>
<dbReference type="Gene3D" id="3.20.20.70">
    <property type="entry name" value="Aldolase class I"/>
    <property type="match status" value="1"/>
</dbReference>
<sequence>MAAPMFIASTPDLVIAQCRSGIIGSIPALNARTSAELDNDLTRIEQGLEGCQIPYAVNLVAHKSNDRLDADLELTIKHRVPIVVLALAASAKIVDAIHGYGGIVLNDVINDRQARKCADIGVDGIIAVATGAGGHTGNVSPFALMAEIREWWHGLLILSGCIATGSAILAAEALGADLAYVGSPFLASTEANTQPAFKQMIVDCAAKDVVIANCFTGANASFLLPSVTANGLDPASLWRPDRGAVDISGGGSDRKAWRDIWSAGQGIGAVKRVEPAADFIAWLADDYARARRAIAAV</sequence>
<dbReference type="InterPro" id="IPR013785">
    <property type="entry name" value="Aldolase_TIM"/>
</dbReference>
<accession>A0ABS0PC09</accession>
<reference evidence="6 7" key="1">
    <citation type="submission" date="2020-07" db="EMBL/GenBank/DDBJ databases">
        <title>Bradyrhizobium diversity isolated from nodules of indigenous legumes of Western Australia.</title>
        <authorList>
            <person name="Klepa M.S."/>
        </authorList>
    </citation>
    <scope>NUCLEOTIDE SEQUENCE [LARGE SCALE GENOMIC DNA]</scope>
    <source>
        <strain evidence="6 7">CNPSo 4019</strain>
    </source>
</reference>
<evidence type="ECO:0000256" key="1">
    <source>
        <dbReference type="ARBA" id="ARBA00009881"/>
    </source>
</evidence>
<evidence type="ECO:0000256" key="4">
    <source>
        <dbReference type="ARBA" id="ARBA00023002"/>
    </source>
</evidence>
<name>A0ABS0PC09_9BRAD</name>
<protein>
    <submittedName>
        <fullName evidence="6">Nitronate monooxygenase</fullName>
    </submittedName>
</protein>
<dbReference type="CDD" id="cd04730">
    <property type="entry name" value="NPD_like"/>
    <property type="match status" value="1"/>
</dbReference>
<evidence type="ECO:0000256" key="3">
    <source>
        <dbReference type="ARBA" id="ARBA00022643"/>
    </source>
</evidence>
<organism evidence="6 7">
    <name type="scientific">Bradyrhizobium diversitatis</name>
    <dbReference type="NCBI Taxonomy" id="2755406"/>
    <lineage>
        <taxon>Bacteria</taxon>
        <taxon>Pseudomonadati</taxon>
        <taxon>Pseudomonadota</taxon>
        <taxon>Alphaproteobacteria</taxon>
        <taxon>Hyphomicrobiales</taxon>
        <taxon>Nitrobacteraceae</taxon>
        <taxon>Bradyrhizobium</taxon>
    </lineage>
</organism>
<dbReference type="Pfam" id="PF03060">
    <property type="entry name" value="NMO"/>
    <property type="match status" value="1"/>
</dbReference>
<dbReference type="InterPro" id="IPR004136">
    <property type="entry name" value="NMO"/>
</dbReference>
<proteinExistence type="inferred from homology"/>
<keyword evidence="3" id="KW-0288">FMN</keyword>
<dbReference type="SUPFAM" id="SSF51412">
    <property type="entry name" value="Inosine monophosphate dehydrogenase (IMPDH)"/>
    <property type="match status" value="1"/>
</dbReference>
<keyword evidence="2" id="KW-0285">Flavoprotein</keyword>
<gene>
    <name evidence="6" type="ORF">H1B27_31910</name>
</gene>
<keyword evidence="7" id="KW-1185">Reference proteome</keyword>
<dbReference type="PANTHER" id="PTHR42747:SF4">
    <property type="entry name" value="BLR1330 PROTEIN"/>
    <property type="match status" value="1"/>
</dbReference>
<dbReference type="EMBL" id="JACEGD010000038">
    <property type="protein sequence ID" value="MBH5390845.1"/>
    <property type="molecule type" value="Genomic_DNA"/>
</dbReference>
<evidence type="ECO:0000313" key="7">
    <source>
        <dbReference type="Proteomes" id="UP001194539"/>
    </source>
</evidence>
<dbReference type="Proteomes" id="UP001194539">
    <property type="component" value="Unassembled WGS sequence"/>
</dbReference>
<dbReference type="GO" id="GO:0004497">
    <property type="term" value="F:monooxygenase activity"/>
    <property type="evidence" value="ECO:0007669"/>
    <property type="project" value="UniProtKB-KW"/>
</dbReference>
<keyword evidence="5 6" id="KW-0503">Monooxygenase</keyword>